<dbReference type="OrthoDB" id="2389896at2"/>
<keyword evidence="3" id="KW-1185">Reference proteome</keyword>
<keyword evidence="1" id="KW-1133">Transmembrane helix</keyword>
<dbReference type="AlphaFoldDB" id="A0A6N8TXK8"/>
<proteinExistence type="predicted"/>
<dbReference type="RefSeq" id="WP_160653696.1">
    <property type="nucleotide sequence ID" value="NZ_JBHRWU010000001.1"/>
</dbReference>
<feature type="transmembrane region" description="Helical" evidence="1">
    <location>
        <begin position="12"/>
        <end position="35"/>
    </location>
</feature>
<name>A0A6N8TXK8_9STAP</name>
<accession>A0A6N8TXK8</accession>
<keyword evidence="1" id="KW-0812">Transmembrane</keyword>
<gene>
    <name evidence="2" type="ORF">GQ671_05110</name>
</gene>
<reference evidence="2 3" key="1">
    <citation type="submission" date="2019-12" db="EMBL/GenBank/DDBJ databases">
        <title>Salinicoccus cyprini sp. nov., isolated from gastro-intestinal tract of mirror carp, Cyprinus carpio var. specularis, collected from Gobind Sagar Reservoir, Himachal Pradesh, India.</title>
        <authorList>
            <person name="Talwar C."/>
            <person name="Singh A.K."/>
            <person name="Lal R."/>
            <person name="Negi R.K."/>
        </authorList>
    </citation>
    <scope>NUCLEOTIDE SEQUENCE [LARGE SCALE GENOMIC DNA]</scope>
    <source>
        <strain evidence="2 3">J-82</strain>
    </source>
</reference>
<protein>
    <submittedName>
        <fullName evidence="2">Uncharacterized protein</fullName>
    </submittedName>
</protein>
<dbReference type="Proteomes" id="UP000436284">
    <property type="component" value="Unassembled WGS sequence"/>
</dbReference>
<dbReference type="EMBL" id="WUUK01000002">
    <property type="protein sequence ID" value="MXQ50644.1"/>
    <property type="molecule type" value="Genomic_DNA"/>
</dbReference>
<keyword evidence="1" id="KW-0472">Membrane</keyword>
<organism evidence="2 3">
    <name type="scientific">Salinicoccus hispanicus</name>
    <dbReference type="NCBI Taxonomy" id="157225"/>
    <lineage>
        <taxon>Bacteria</taxon>
        <taxon>Bacillati</taxon>
        <taxon>Bacillota</taxon>
        <taxon>Bacilli</taxon>
        <taxon>Bacillales</taxon>
        <taxon>Staphylococcaceae</taxon>
        <taxon>Salinicoccus</taxon>
    </lineage>
</organism>
<evidence type="ECO:0000313" key="3">
    <source>
        <dbReference type="Proteomes" id="UP000436284"/>
    </source>
</evidence>
<feature type="transmembrane region" description="Helical" evidence="1">
    <location>
        <begin position="55"/>
        <end position="80"/>
    </location>
</feature>
<evidence type="ECO:0000256" key="1">
    <source>
        <dbReference type="SAM" id="Phobius"/>
    </source>
</evidence>
<sequence>MLKFDKNTMPYHITNLIFYIFTLAVIGLIYVYVFYPPLSDIATQDFFASFGLREFGGLLFFLLLIITPLLVLYGAIYHLFRIVTFNRTDRTVSQ</sequence>
<evidence type="ECO:0000313" key="2">
    <source>
        <dbReference type="EMBL" id="MXQ50644.1"/>
    </source>
</evidence>
<comment type="caution">
    <text evidence="2">The sequence shown here is derived from an EMBL/GenBank/DDBJ whole genome shotgun (WGS) entry which is preliminary data.</text>
</comment>